<dbReference type="InterPro" id="IPR029061">
    <property type="entry name" value="THDP-binding"/>
</dbReference>
<accession>A0A6I4HYW2</accession>
<dbReference type="CDD" id="cd02000">
    <property type="entry name" value="TPP_E1_PDC_ADC_BCADC"/>
    <property type="match status" value="1"/>
</dbReference>
<evidence type="ECO:0000256" key="3">
    <source>
        <dbReference type="ARBA" id="ARBA00023002"/>
    </source>
</evidence>
<evidence type="ECO:0000256" key="1">
    <source>
        <dbReference type="ARBA" id="ARBA00001964"/>
    </source>
</evidence>
<feature type="domain" description="Transketolase-like pyrimidine-binding" evidence="5">
    <location>
        <begin position="341"/>
        <end position="514"/>
    </location>
</feature>
<sequence length="658" mass="73557">MIFDRQNLSHDQLLSFYRALVWPRLIEEKMLVLLRQGRIGKWFSGIGQEAIAVGSTLAMRNDEYILPMHRNLGVFTARDIPLFRLMAQWQGKPSGFTKGRDRSFHFGSQKYKIIGMISHLGPQMAVATGIALADVLAGRKKATLVFTGEGATSQGDFHEALNLASVWKLPVIFLIENNGYALSTTTNEQYNCEKLTDRAKGYGMESRRIDGNNLLEVYHTIKDIADDIRENPRPFLVECMTFRMRGHEEASGTKYVPEELMAEWKEKDPITCYENFLIKEKVLQAQWPLFTRNEMQPLVDSEVEKAMQEEALVADTAKELEDVYKPHIYRSSFSGRGMKKMRFMDAVSDAMRLSMHKFPNLILMGQDIAGYGGVFKLTEGFAATFGTERVRNTPLCESAVIGAGLGLAINGFKSVIEMQFADFVSTGFNQVINNVAKTHYRWGQQADVVIRMPTGAGTGAGPFHSQSNEAWFTKTPGLKVVYPSSAADAKGLLMSAIQDPNPVMYFEHKYLYRSLTGDVPEGEYKVEIGKAKLVNEGTDFTIITYGLGVHWACDYAQQNSDMTIDIIDLRTLQPWDKATCIASVKKTGRALILHEDTLTNGFGGEIAAALSEECFGYLDAPIMRCASLDTPVPMDGGLEKQFLANSRLEETIIKLLSY</sequence>
<organism evidence="6 7">
    <name type="scientific">Mucilaginibacter ginkgonis</name>
    <dbReference type="NCBI Taxonomy" id="2682091"/>
    <lineage>
        <taxon>Bacteria</taxon>
        <taxon>Pseudomonadati</taxon>
        <taxon>Bacteroidota</taxon>
        <taxon>Sphingobacteriia</taxon>
        <taxon>Sphingobacteriales</taxon>
        <taxon>Sphingobacteriaceae</taxon>
        <taxon>Mucilaginibacter</taxon>
    </lineage>
</organism>
<evidence type="ECO:0000313" key="6">
    <source>
        <dbReference type="EMBL" id="QQL49775.1"/>
    </source>
</evidence>
<dbReference type="CDD" id="cd07036">
    <property type="entry name" value="TPP_PYR_E1-PDHc-beta_like"/>
    <property type="match status" value="1"/>
</dbReference>
<dbReference type="FunFam" id="3.40.50.970:FF:000001">
    <property type="entry name" value="Pyruvate dehydrogenase E1 beta subunit"/>
    <property type="match status" value="1"/>
</dbReference>
<dbReference type="RefSeq" id="WP_157525045.1">
    <property type="nucleotide sequence ID" value="NZ_CP066775.1"/>
</dbReference>
<keyword evidence="4" id="KW-0786">Thiamine pyrophosphate</keyword>
<reference evidence="6 7" key="1">
    <citation type="submission" date="2020-12" db="EMBL/GenBank/DDBJ databases">
        <title>HMF7856_wgs.fasta genome submission.</title>
        <authorList>
            <person name="Kang H."/>
            <person name="Kim H."/>
            <person name="Joh K."/>
        </authorList>
    </citation>
    <scope>NUCLEOTIDE SEQUENCE [LARGE SCALE GENOMIC DNA]</scope>
    <source>
        <strain evidence="6 7">HMF7856</strain>
    </source>
</reference>
<evidence type="ECO:0000256" key="2">
    <source>
        <dbReference type="ARBA" id="ARBA00003906"/>
    </source>
</evidence>
<dbReference type="EMBL" id="CP066775">
    <property type="protein sequence ID" value="QQL49775.1"/>
    <property type="molecule type" value="Genomic_DNA"/>
</dbReference>
<dbReference type="InterPro" id="IPR005475">
    <property type="entry name" value="Transketolase-like_Pyr-bd"/>
</dbReference>
<dbReference type="AlphaFoldDB" id="A0A6I4HYW2"/>
<dbReference type="InterPro" id="IPR009014">
    <property type="entry name" value="Transketo_C/PFOR_II"/>
</dbReference>
<dbReference type="InterPro" id="IPR001017">
    <property type="entry name" value="DH_E1"/>
</dbReference>
<evidence type="ECO:0000313" key="7">
    <source>
        <dbReference type="Proteomes" id="UP000429232"/>
    </source>
</evidence>
<dbReference type="Gene3D" id="3.40.50.970">
    <property type="match status" value="2"/>
</dbReference>
<evidence type="ECO:0000256" key="4">
    <source>
        <dbReference type="ARBA" id="ARBA00023052"/>
    </source>
</evidence>
<dbReference type="Proteomes" id="UP000429232">
    <property type="component" value="Chromosome"/>
</dbReference>
<proteinExistence type="predicted"/>
<dbReference type="Gene3D" id="3.40.50.920">
    <property type="match status" value="1"/>
</dbReference>
<dbReference type="InterPro" id="IPR033248">
    <property type="entry name" value="Transketolase_C"/>
</dbReference>
<dbReference type="SMART" id="SM00861">
    <property type="entry name" value="Transket_pyr"/>
    <property type="match status" value="1"/>
</dbReference>
<dbReference type="SUPFAM" id="SSF52518">
    <property type="entry name" value="Thiamin diphosphate-binding fold (THDP-binding)"/>
    <property type="match status" value="2"/>
</dbReference>
<dbReference type="SUPFAM" id="SSF52922">
    <property type="entry name" value="TK C-terminal domain-like"/>
    <property type="match status" value="1"/>
</dbReference>
<gene>
    <name evidence="6" type="ORF">GO620_016645</name>
</gene>
<evidence type="ECO:0000259" key="5">
    <source>
        <dbReference type="SMART" id="SM00861"/>
    </source>
</evidence>
<dbReference type="Pfam" id="PF00676">
    <property type="entry name" value="E1_dh"/>
    <property type="match status" value="1"/>
</dbReference>
<protein>
    <submittedName>
        <fullName evidence="6">Dehydrogenase E1 component subunit alpha/beta</fullName>
    </submittedName>
</protein>
<keyword evidence="7" id="KW-1185">Reference proteome</keyword>
<dbReference type="PANTHER" id="PTHR43257:SF2">
    <property type="entry name" value="PYRUVATE DEHYDROGENASE E1 COMPONENT SUBUNIT BETA"/>
    <property type="match status" value="1"/>
</dbReference>
<dbReference type="Pfam" id="PF02779">
    <property type="entry name" value="Transket_pyr"/>
    <property type="match status" value="1"/>
</dbReference>
<dbReference type="PANTHER" id="PTHR43257">
    <property type="entry name" value="PYRUVATE DEHYDROGENASE E1 COMPONENT BETA SUBUNIT"/>
    <property type="match status" value="1"/>
</dbReference>
<dbReference type="KEGG" id="mgik:GO620_016645"/>
<comment type="cofactor">
    <cofactor evidence="1">
        <name>thiamine diphosphate</name>
        <dbReference type="ChEBI" id="CHEBI:58937"/>
    </cofactor>
</comment>
<comment type="function">
    <text evidence="2">E1 component of the 2-oxoglutarate dehydrogenase (OGDH) complex which catalyzes the decarboxylation of 2-oxoglutarate, the first step in the conversion of 2-oxoglutarate to succinyl-CoA and CO(2).</text>
</comment>
<dbReference type="GO" id="GO:0016624">
    <property type="term" value="F:oxidoreductase activity, acting on the aldehyde or oxo group of donors, disulfide as acceptor"/>
    <property type="evidence" value="ECO:0007669"/>
    <property type="project" value="InterPro"/>
</dbReference>
<keyword evidence="3" id="KW-0560">Oxidoreductase</keyword>
<name>A0A6I4HYW2_9SPHI</name>
<dbReference type="Pfam" id="PF02780">
    <property type="entry name" value="Transketolase_C"/>
    <property type="match status" value="1"/>
</dbReference>